<feature type="transmembrane region" description="Helical" evidence="6">
    <location>
        <begin position="70"/>
        <end position="91"/>
    </location>
</feature>
<feature type="transmembrane region" description="Helical" evidence="6">
    <location>
        <begin position="176"/>
        <end position="194"/>
    </location>
</feature>
<evidence type="ECO:0000256" key="1">
    <source>
        <dbReference type="ARBA" id="ARBA00004651"/>
    </source>
</evidence>
<dbReference type="RefSeq" id="WP_285757025.1">
    <property type="nucleotide sequence ID" value="NZ_BSQG01000001.1"/>
</dbReference>
<feature type="transmembrane region" description="Helical" evidence="6">
    <location>
        <begin position="384"/>
        <end position="405"/>
    </location>
</feature>
<accession>A0A9W6UGY9</accession>
<gene>
    <name evidence="8" type="ORF">Nans01_05230</name>
</gene>
<feature type="domain" description="Copper resistance protein D" evidence="7">
    <location>
        <begin position="243"/>
        <end position="340"/>
    </location>
</feature>
<feature type="transmembrane region" description="Helical" evidence="6">
    <location>
        <begin position="617"/>
        <end position="638"/>
    </location>
</feature>
<dbReference type="GO" id="GO:0006825">
    <property type="term" value="P:copper ion transport"/>
    <property type="evidence" value="ECO:0007669"/>
    <property type="project" value="InterPro"/>
</dbReference>
<evidence type="ECO:0000256" key="2">
    <source>
        <dbReference type="ARBA" id="ARBA00022475"/>
    </source>
</evidence>
<dbReference type="Pfam" id="PF09678">
    <property type="entry name" value="Caa3_CtaG"/>
    <property type="match status" value="1"/>
</dbReference>
<keyword evidence="3 6" id="KW-0812">Transmembrane</keyword>
<dbReference type="Proteomes" id="UP001165092">
    <property type="component" value="Unassembled WGS sequence"/>
</dbReference>
<dbReference type="InterPro" id="IPR008457">
    <property type="entry name" value="Cu-R_CopD_dom"/>
</dbReference>
<keyword evidence="9" id="KW-1185">Reference proteome</keyword>
<comment type="subcellular location">
    <subcellularLocation>
        <location evidence="1">Cell membrane</location>
        <topology evidence="1">Multi-pass membrane protein</topology>
    </subcellularLocation>
</comment>
<keyword evidence="2" id="KW-1003">Cell membrane</keyword>
<feature type="transmembrane region" description="Helical" evidence="6">
    <location>
        <begin position="417"/>
        <end position="442"/>
    </location>
</feature>
<sequence length="680" mass="72783">MASPGTPDTKRNGRRAREDAVLVAAAAAVASLIALATALVLGGAGVAQVIPGLPDAGMVTRWGLPIAKNTMGLAGALTVGLLVMAVFLLPLRKGELGEQAQSYLRASSWAALTWAVAACATLVFQLSDILGLPPMAVLDDQITSYAGSVPQGIALMTVILITTGVALIGRTAATPAGVIGLLGLALVGLVPPALTGHAASAPSHELAVTGVALHLITISLWVGGLAALAFHALRANSEHLSVAVSRFSRLALWAWIGVGVSGLASAAGRLYTPTELFTTSYGLIMLAKIMLFAVAGFIGWLHRRHIVANLTETSGRAGFTRLAVVEVLLLSATMGLAAALSRTAPPQSPIDFDAAVDPVRELLGFSMPPPMSATTLLTLWRLDLFFILLVVVLGGLYAAGVVRLVRRGDGWPVGRVIAWFLGLLTIVITQLSGLATYSMVLFSTHMIQHMTLSMLTPILLVLGAPVTLALRALKPARQRGDKGPREWLTAFLNSRFSHFVTHPGFAVPMFVGSTYVLYFSPLFSYLMLNHLGHLVMGVHFLLTGFLFYWVIIGVDPAPRKVPHLLRIVLLLLVMGFHAFFGIAIMMQTEPLAADYYSRLQVPWLTSLADDQYAGGGVAWALGEIPTLLVLLVLVVQWIRDDERMERRRERHSRRGGSDDADMDEYNAYLASLERRAKKNS</sequence>
<dbReference type="Pfam" id="PF05425">
    <property type="entry name" value="CopD"/>
    <property type="match status" value="1"/>
</dbReference>
<evidence type="ECO:0000313" key="9">
    <source>
        <dbReference type="Proteomes" id="UP001165092"/>
    </source>
</evidence>
<evidence type="ECO:0000313" key="8">
    <source>
        <dbReference type="EMBL" id="GLU46172.1"/>
    </source>
</evidence>
<name>A0A9W6UGY9_9ACTN</name>
<proteinExistence type="predicted"/>
<evidence type="ECO:0000259" key="7">
    <source>
        <dbReference type="Pfam" id="PF05425"/>
    </source>
</evidence>
<feature type="transmembrane region" description="Helical" evidence="6">
    <location>
        <begin position="250"/>
        <end position="271"/>
    </location>
</feature>
<feature type="transmembrane region" description="Helical" evidence="6">
    <location>
        <begin position="534"/>
        <end position="552"/>
    </location>
</feature>
<dbReference type="EMBL" id="BSQG01000001">
    <property type="protein sequence ID" value="GLU46172.1"/>
    <property type="molecule type" value="Genomic_DNA"/>
</dbReference>
<keyword evidence="5 6" id="KW-0472">Membrane</keyword>
<feature type="transmembrane region" description="Helical" evidence="6">
    <location>
        <begin position="103"/>
        <end position="125"/>
    </location>
</feature>
<feature type="transmembrane region" description="Helical" evidence="6">
    <location>
        <begin position="322"/>
        <end position="340"/>
    </location>
</feature>
<dbReference type="GO" id="GO:0005886">
    <property type="term" value="C:plasma membrane"/>
    <property type="evidence" value="ECO:0007669"/>
    <property type="project" value="UniProtKB-SubCell"/>
</dbReference>
<protein>
    <submittedName>
        <fullName evidence="8">Copper resistance protein D</fullName>
    </submittedName>
</protein>
<evidence type="ECO:0000256" key="5">
    <source>
        <dbReference type="ARBA" id="ARBA00023136"/>
    </source>
</evidence>
<feature type="transmembrane region" description="Helical" evidence="6">
    <location>
        <begin position="564"/>
        <end position="586"/>
    </location>
</feature>
<dbReference type="InterPro" id="IPR019108">
    <property type="entry name" value="Caa3_assmbl_CtaG-rel"/>
</dbReference>
<keyword evidence="4 6" id="KW-1133">Transmembrane helix</keyword>
<evidence type="ECO:0000256" key="4">
    <source>
        <dbReference type="ARBA" id="ARBA00022989"/>
    </source>
</evidence>
<feature type="transmembrane region" description="Helical" evidence="6">
    <location>
        <begin position="505"/>
        <end position="528"/>
    </location>
</feature>
<dbReference type="PANTHER" id="PTHR34820">
    <property type="entry name" value="INNER MEMBRANE PROTEIN YEBZ"/>
    <property type="match status" value="1"/>
</dbReference>
<feature type="transmembrane region" description="Helical" evidence="6">
    <location>
        <begin position="283"/>
        <end position="301"/>
    </location>
</feature>
<evidence type="ECO:0000256" key="6">
    <source>
        <dbReference type="SAM" id="Phobius"/>
    </source>
</evidence>
<evidence type="ECO:0000256" key="3">
    <source>
        <dbReference type="ARBA" id="ARBA00022692"/>
    </source>
</evidence>
<organism evidence="8 9">
    <name type="scientific">Nocardiopsis ansamitocini</name>
    <dbReference type="NCBI Taxonomy" id="1670832"/>
    <lineage>
        <taxon>Bacteria</taxon>
        <taxon>Bacillati</taxon>
        <taxon>Actinomycetota</taxon>
        <taxon>Actinomycetes</taxon>
        <taxon>Streptosporangiales</taxon>
        <taxon>Nocardiopsidaceae</taxon>
        <taxon>Nocardiopsis</taxon>
    </lineage>
</organism>
<comment type="caution">
    <text evidence="8">The sequence shown here is derived from an EMBL/GenBank/DDBJ whole genome shotgun (WGS) entry which is preliminary data.</text>
</comment>
<dbReference type="InterPro" id="IPR032694">
    <property type="entry name" value="CopC/D"/>
</dbReference>
<feature type="transmembrane region" description="Helical" evidence="6">
    <location>
        <begin position="145"/>
        <end position="169"/>
    </location>
</feature>
<feature type="transmembrane region" description="Helical" evidence="6">
    <location>
        <begin position="206"/>
        <end position="230"/>
    </location>
</feature>
<feature type="transmembrane region" description="Helical" evidence="6">
    <location>
        <begin position="454"/>
        <end position="473"/>
    </location>
</feature>
<reference evidence="8" key="1">
    <citation type="submission" date="2023-02" db="EMBL/GenBank/DDBJ databases">
        <title>Nocardiopsis ansamitocini NBRC 112285.</title>
        <authorList>
            <person name="Ichikawa N."/>
            <person name="Sato H."/>
            <person name="Tonouchi N."/>
        </authorList>
    </citation>
    <scope>NUCLEOTIDE SEQUENCE</scope>
    <source>
        <strain evidence="8">NBRC 112285</strain>
    </source>
</reference>
<dbReference type="AlphaFoldDB" id="A0A9W6UGY9"/>
<feature type="transmembrane region" description="Helical" evidence="6">
    <location>
        <begin position="21"/>
        <end position="50"/>
    </location>
</feature>
<dbReference type="PANTHER" id="PTHR34820:SF4">
    <property type="entry name" value="INNER MEMBRANE PROTEIN YEBZ"/>
    <property type="match status" value="1"/>
</dbReference>